<feature type="signal peptide" evidence="1">
    <location>
        <begin position="1"/>
        <end position="17"/>
    </location>
</feature>
<sequence>MSRYVSALLLLVGAVAAQEATTTFSPRSLTSTPLITGSAIIVPAPAYPNGFAASVISGDVCTAAYALTCTDAGLCGASGQSFH</sequence>
<reference evidence="2 3" key="1">
    <citation type="journal article" date="2016" name="Sci. Rep.">
        <title>Peltaster fructicola genome reveals evolution from an invasive phytopathogen to an ectophytic parasite.</title>
        <authorList>
            <person name="Xu C."/>
            <person name="Chen H."/>
            <person name="Gleason M.L."/>
            <person name="Xu J.R."/>
            <person name="Liu H."/>
            <person name="Zhang R."/>
            <person name="Sun G."/>
        </authorList>
    </citation>
    <scope>NUCLEOTIDE SEQUENCE [LARGE SCALE GENOMIC DNA]</scope>
    <source>
        <strain evidence="2 3">LNHT1506</strain>
    </source>
</reference>
<keyword evidence="1" id="KW-0732">Signal</keyword>
<keyword evidence="3" id="KW-1185">Reference proteome</keyword>
<dbReference type="EMBL" id="CP051139">
    <property type="protein sequence ID" value="QIW95794.1"/>
    <property type="molecule type" value="Genomic_DNA"/>
</dbReference>
<dbReference type="AlphaFoldDB" id="A0A6H0XMD8"/>
<feature type="chain" id="PRO_5026303348" description="CBM1 domain-containing protein" evidence="1">
    <location>
        <begin position="18"/>
        <end position="83"/>
    </location>
</feature>
<evidence type="ECO:0000256" key="1">
    <source>
        <dbReference type="SAM" id="SignalP"/>
    </source>
</evidence>
<dbReference type="Proteomes" id="UP000503462">
    <property type="component" value="Chromosome 1"/>
</dbReference>
<proteinExistence type="predicted"/>
<evidence type="ECO:0000313" key="2">
    <source>
        <dbReference type="EMBL" id="QIW95794.1"/>
    </source>
</evidence>
<evidence type="ECO:0000313" key="3">
    <source>
        <dbReference type="Proteomes" id="UP000503462"/>
    </source>
</evidence>
<protein>
    <recommendedName>
        <fullName evidence="4">CBM1 domain-containing protein</fullName>
    </recommendedName>
</protein>
<evidence type="ECO:0008006" key="4">
    <source>
        <dbReference type="Google" id="ProtNLM"/>
    </source>
</evidence>
<name>A0A6H0XMD8_9PEZI</name>
<organism evidence="2 3">
    <name type="scientific">Peltaster fructicola</name>
    <dbReference type="NCBI Taxonomy" id="286661"/>
    <lineage>
        <taxon>Eukaryota</taxon>
        <taxon>Fungi</taxon>
        <taxon>Dikarya</taxon>
        <taxon>Ascomycota</taxon>
        <taxon>Pezizomycotina</taxon>
        <taxon>Dothideomycetes</taxon>
        <taxon>Dothideomycetes incertae sedis</taxon>
        <taxon>Peltaster</taxon>
    </lineage>
</organism>
<accession>A0A6H0XMD8</accession>
<gene>
    <name evidence="2" type="ORF">AMS68_001312</name>
</gene>